<proteinExistence type="predicted"/>
<sequence length="63" mass="7444">MRCLSPKIPLRSQLQNVLQYNAWRKRTTKKSIQEAIATTQQLRQEVALDKTSIRKMLKEGRIF</sequence>
<gene>
    <name evidence="1" type="ORF">H6G97_12545</name>
</gene>
<keyword evidence="2" id="KW-1185">Reference proteome</keyword>
<accession>A0ABR8DLM0</accession>
<dbReference type="EMBL" id="JACJSI010000019">
    <property type="protein sequence ID" value="MBD2530356.1"/>
    <property type="molecule type" value="Genomic_DNA"/>
</dbReference>
<protein>
    <submittedName>
        <fullName evidence="1">Uncharacterized protein</fullName>
    </submittedName>
</protein>
<reference evidence="1 2" key="1">
    <citation type="journal article" date="2020" name="ISME J.">
        <title>Comparative genomics reveals insights into cyanobacterial evolution and habitat adaptation.</title>
        <authorList>
            <person name="Chen M.Y."/>
            <person name="Teng W.K."/>
            <person name="Zhao L."/>
            <person name="Hu C.X."/>
            <person name="Zhou Y.K."/>
            <person name="Han B.P."/>
            <person name="Song L.R."/>
            <person name="Shu W.S."/>
        </authorList>
    </citation>
    <scope>NUCLEOTIDE SEQUENCE [LARGE SCALE GENOMIC DNA]</scope>
    <source>
        <strain evidence="1 2">FACHB-838</strain>
    </source>
</reference>
<comment type="caution">
    <text evidence="1">The sequence shown here is derived from an EMBL/GenBank/DDBJ whole genome shotgun (WGS) entry which is preliminary data.</text>
</comment>
<evidence type="ECO:0000313" key="2">
    <source>
        <dbReference type="Proteomes" id="UP000623440"/>
    </source>
</evidence>
<name>A0ABR8DLM0_9NOSO</name>
<evidence type="ECO:0000313" key="1">
    <source>
        <dbReference type="EMBL" id="MBD2530356.1"/>
    </source>
</evidence>
<organism evidence="1 2">
    <name type="scientific">Nostoc flagelliforme FACHB-838</name>
    <dbReference type="NCBI Taxonomy" id="2692904"/>
    <lineage>
        <taxon>Bacteria</taxon>
        <taxon>Bacillati</taxon>
        <taxon>Cyanobacteriota</taxon>
        <taxon>Cyanophyceae</taxon>
        <taxon>Nostocales</taxon>
        <taxon>Nostocaceae</taxon>
        <taxon>Nostoc</taxon>
    </lineage>
</organism>
<dbReference type="Proteomes" id="UP000623440">
    <property type="component" value="Unassembled WGS sequence"/>
</dbReference>